<organism evidence="14">
    <name type="scientific">uncultured Thiotrichaceae bacterium</name>
    <dbReference type="NCBI Taxonomy" id="298394"/>
    <lineage>
        <taxon>Bacteria</taxon>
        <taxon>Pseudomonadati</taxon>
        <taxon>Pseudomonadota</taxon>
        <taxon>Gammaproteobacteria</taxon>
        <taxon>Thiotrichales</taxon>
        <taxon>Thiotrichaceae</taxon>
        <taxon>environmental samples</taxon>
    </lineage>
</organism>
<evidence type="ECO:0000259" key="13">
    <source>
        <dbReference type="Pfam" id="PF07715"/>
    </source>
</evidence>
<dbReference type="InterPro" id="IPR037066">
    <property type="entry name" value="Plug_dom_sf"/>
</dbReference>
<keyword evidence="8 10" id="KW-0472">Membrane</keyword>
<evidence type="ECO:0000256" key="3">
    <source>
        <dbReference type="ARBA" id="ARBA00022452"/>
    </source>
</evidence>
<dbReference type="SUPFAM" id="SSF56935">
    <property type="entry name" value="Porins"/>
    <property type="match status" value="1"/>
</dbReference>
<evidence type="ECO:0000256" key="1">
    <source>
        <dbReference type="ARBA" id="ARBA00004571"/>
    </source>
</evidence>
<evidence type="ECO:0000259" key="12">
    <source>
        <dbReference type="Pfam" id="PF00593"/>
    </source>
</evidence>
<evidence type="ECO:0000256" key="8">
    <source>
        <dbReference type="ARBA" id="ARBA00023136"/>
    </source>
</evidence>
<dbReference type="PROSITE" id="PS52016">
    <property type="entry name" value="TONB_DEPENDENT_REC_3"/>
    <property type="match status" value="1"/>
</dbReference>
<dbReference type="AlphaFoldDB" id="A0A6S6UFA5"/>
<name>A0A6S6UFA5_9GAMM</name>
<dbReference type="PANTHER" id="PTHR30069">
    <property type="entry name" value="TONB-DEPENDENT OUTER MEMBRANE RECEPTOR"/>
    <property type="match status" value="1"/>
</dbReference>
<dbReference type="GO" id="GO:0015889">
    <property type="term" value="P:cobalamin transport"/>
    <property type="evidence" value="ECO:0007669"/>
    <property type="project" value="TreeGrafter"/>
</dbReference>
<evidence type="ECO:0000256" key="4">
    <source>
        <dbReference type="ARBA" id="ARBA00022692"/>
    </source>
</evidence>
<proteinExistence type="inferred from homology"/>
<dbReference type="Gene3D" id="2.40.170.20">
    <property type="entry name" value="TonB-dependent receptor, beta-barrel domain"/>
    <property type="match status" value="1"/>
</dbReference>
<keyword evidence="6" id="KW-0406">Ion transport</keyword>
<dbReference type="InterPro" id="IPR012910">
    <property type="entry name" value="Plug_dom"/>
</dbReference>
<keyword evidence="4 10" id="KW-0812">Transmembrane</keyword>
<gene>
    <name evidence="14" type="ORF">HELGO_WM8452</name>
</gene>
<dbReference type="InterPro" id="IPR039426">
    <property type="entry name" value="TonB-dep_rcpt-like"/>
</dbReference>
<dbReference type="PANTHER" id="PTHR30069:SF53">
    <property type="entry name" value="COLICIN I RECEPTOR-RELATED"/>
    <property type="match status" value="1"/>
</dbReference>
<feature type="domain" description="TonB-dependent receptor-like beta-barrel" evidence="12">
    <location>
        <begin position="197"/>
        <end position="582"/>
    </location>
</feature>
<dbReference type="Gene3D" id="2.170.130.10">
    <property type="entry name" value="TonB-dependent receptor, plug domain"/>
    <property type="match status" value="1"/>
</dbReference>
<evidence type="ECO:0000313" key="14">
    <source>
        <dbReference type="EMBL" id="CAA6827657.1"/>
    </source>
</evidence>
<dbReference type="InterPro" id="IPR000531">
    <property type="entry name" value="Beta-barrel_TonB"/>
</dbReference>
<dbReference type="GO" id="GO:0006811">
    <property type="term" value="P:monoatomic ion transport"/>
    <property type="evidence" value="ECO:0007669"/>
    <property type="project" value="UniProtKB-KW"/>
</dbReference>
<keyword evidence="14" id="KW-0675">Receptor</keyword>
<keyword evidence="5" id="KW-0732">Signal</keyword>
<dbReference type="InterPro" id="IPR036942">
    <property type="entry name" value="Beta-barrel_TonB_sf"/>
</dbReference>
<evidence type="ECO:0000256" key="7">
    <source>
        <dbReference type="ARBA" id="ARBA00023077"/>
    </source>
</evidence>
<evidence type="ECO:0000256" key="5">
    <source>
        <dbReference type="ARBA" id="ARBA00022729"/>
    </source>
</evidence>
<evidence type="ECO:0000256" key="10">
    <source>
        <dbReference type="PROSITE-ProRule" id="PRU01360"/>
    </source>
</evidence>
<keyword evidence="3 10" id="KW-1134">Transmembrane beta strand</keyword>
<keyword evidence="2 10" id="KW-0813">Transport</keyword>
<keyword evidence="9 10" id="KW-0998">Cell outer membrane</keyword>
<dbReference type="Pfam" id="PF07715">
    <property type="entry name" value="Plug"/>
    <property type="match status" value="1"/>
</dbReference>
<dbReference type="EMBL" id="CACVAY010000141">
    <property type="protein sequence ID" value="CAA6827657.1"/>
    <property type="molecule type" value="Genomic_DNA"/>
</dbReference>
<evidence type="ECO:0000256" key="6">
    <source>
        <dbReference type="ARBA" id="ARBA00023065"/>
    </source>
</evidence>
<sequence>MKFSRFPLVVGLSLPVLLVSPVILAEEIVTDLGEVVVTADRTARSVDDTLASVSMITRDDIEAIQAIDIIDVLRLQPGVNLSRTGNAGNQTSVFLRGSESDHALVLIDGVRVSSSTTGAFDWSNVPVEQIERIEIVRGPRAALYGSDAMGGVIQVFTRRNGTPYASVTLGKYGTKKGTVGMSVGDQTTFSVNASAENSDGFSSQSLAGGGLVNQDDDGYKRRSLTLALSHAYSASLKIGADILHSSNDSHFDSGSAFGPDLGEQDTKINTQSVYVVSDMSDKWSQKMQFSNTKNDLKSTFDEFVTKRQEFDWQHDVEVSDNTAAIFGANYRKEDAKTPDYDRDISNKALFGNMNYRRNTMNYDVSLRYDDHNLAGNKTTGQLAAGFDFSPKTNAFVSYGTAFKAPSTNELFSPGFDVGGGNFLYTGNPDLKPETSKTWEIGLKSRFSSNQSLQLSLYKTEVENLISFTGPSLQQNNINEASLKGFELDYSGFAEKWNWGVNATAQDTENEETGDRLLRRPNTKLNFTLGYDMTNKSHLGMDVVHASSRDDFGGVKLDDYTLLNLSAKQKLNKNMSLGLRLENATDEDYELASGYNMAGRAAYVTFSYH</sequence>
<evidence type="ECO:0000256" key="11">
    <source>
        <dbReference type="RuleBase" id="RU003357"/>
    </source>
</evidence>
<dbReference type="Pfam" id="PF00593">
    <property type="entry name" value="TonB_dep_Rec_b-barrel"/>
    <property type="match status" value="1"/>
</dbReference>
<accession>A0A6S6UFA5</accession>
<protein>
    <submittedName>
        <fullName evidence="14">Outer membrane vitamin B12 receptor BtuB</fullName>
    </submittedName>
</protein>
<dbReference type="CDD" id="cd01347">
    <property type="entry name" value="ligand_gated_channel"/>
    <property type="match status" value="1"/>
</dbReference>
<reference evidence="14" key="1">
    <citation type="submission" date="2020-01" db="EMBL/GenBank/DDBJ databases">
        <authorList>
            <person name="Meier V. D."/>
            <person name="Meier V D."/>
        </authorList>
    </citation>
    <scope>NUCLEOTIDE SEQUENCE</scope>
    <source>
        <strain evidence="14">HLG_WM_MAG_07</strain>
    </source>
</reference>
<comment type="subcellular location">
    <subcellularLocation>
        <location evidence="1 10">Cell outer membrane</location>
        <topology evidence="1 10">Multi-pass membrane protein</topology>
    </subcellularLocation>
</comment>
<evidence type="ECO:0000256" key="9">
    <source>
        <dbReference type="ARBA" id="ARBA00023237"/>
    </source>
</evidence>
<dbReference type="GO" id="GO:0009279">
    <property type="term" value="C:cell outer membrane"/>
    <property type="evidence" value="ECO:0007669"/>
    <property type="project" value="UniProtKB-SubCell"/>
</dbReference>
<feature type="domain" description="TonB-dependent receptor plug" evidence="13">
    <location>
        <begin position="46"/>
        <end position="152"/>
    </location>
</feature>
<evidence type="ECO:0000256" key="2">
    <source>
        <dbReference type="ARBA" id="ARBA00022448"/>
    </source>
</evidence>
<comment type="similarity">
    <text evidence="10 11">Belongs to the TonB-dependent receptor family.</text>
</comment>
<keyword evidence="7 11" id="KW-0798">TonB box</keyword>